<dbReference type="PANTHER" id="PTHR30231:SF42">
    <property type="entry name" value="EXONUCLEASE"/>
    <property type="match status" value="1"/>
</dbReference>
<keyword evidence="2" id="KW-0378">Hydrolase</keyword>
<protein>
    <submittedName>
        <fullName evidence="2">Exonuclease</fullName>
    </submittedName>
</protein>
<sequence>MRTTLGRKNNIAVNKNKLNFTAIDFETANNNITSACQIGIVVVEKSEIIKTYSSYIKPSPNFFIPFFTELHNIDAKKVSGFPSFGELWSEMSEYLTGSEMLVAHNAVFDIKVLTACCEKYGINYNLPASFCTCQSARRNLPRLMNHKLSTVCNHYGIDLNHHEALSDAKAAALIALKLLGA</sequence>
<comment type="caution">
    <text evidence="2">The sequence shown here is derived from an EMBL/GenBank/DDBJ whole genome shotgun (WGS) entry which is preliminary data.</text>
</comment>
<name>A0A0W8FKS2_9ZZZZ</name>
<feature type="domain" description="Exonuclease" evidence="1">
    <location>
        <begin position="19"/>
        <end position="181"/>
    </location>
</feature>
<dbReference type="InterPro" id="IPR013520">
    <property type="entry name" value="Ribonucl_H"/>
</dbReference>
<gene>
    <name evidence="2" type="ORF">ASZ90_008745</name>
</gene>
<proteinExistence type="predicted"/>
<accession>A0A0W8FKS2</accession>
<dbReference type="SMART" id="SM00479">
    <property type="entry name" value="EXOIII"/>
    <property type="match status" value="1"/>
</dbReference>
<dbReference type="InterPro" id="IPR036397">
    <property type="entry name" value="RNaseH_sf"/>
</dbReference>
<keyword evidence="2" id="KW-0540">Nuclease</keyword>
<reference evidence="2" key="1">
    <citation type="journal article" date="2015" name="Proc. Natl. Acad. Sci. U.S.A.">
        <title>Networks of energetic and metabolic interactions define dynamics in microbial communities.</title>
        <authorList>
            <person name="Embree M."/>
            <person name="Liu J.K."/>
            <person name="Al-Bassam M.M."/>
            <person name="Zengler K."/>
        </authorList>
    </citation>
    <scope>NUCLEOTIDE SEQUENCE</scope>
</reference>
<dbReference type="GO" id="GO:0008408">
    <property type="term" value="F:3'-5' exonuclease activity"/>
    <property type="evidence" value="ECO:0007669"/>
    <property type="project" value="TreeGrafter"/>
</dbReference>
<dbReference type="Pfam" id="PF00929">
    <property type="entry name" value="RNase_T"/>
    <property type="match status" value="1"/>
</dbReference>
<dbReference type="AlphaFoldDB" id="A0A0W8FKS2"/>
<dbReference type="GO" id="GO:0005829">
    <property type="term" value="C:cytosol"/>
    <property type="evidence" value="ECO:0007669"/>
    <property type="project" value="TreeGrafter"/>
</dbReference>
<dbReference type="EMBL" id="LNQE01001056">
    <property type="protein sequence ID" value="KUG21525.1"/>
    <property type="molecule type" value="Genomic_DNA"/>
</dbReference>
<evidence type="ECO:0000313" key="2">
    <source>
        <dbReference type="EMBL" id="KUG21525.1"/>
    </source>
</evidence>
<keyword evidence="2" id="KW-0269">Exonuclease</keyword>
<dbReference type="SUPFAM" id="SSF53098">
    <property type="entry name" value="Ribonuclease H-like"/>
    <property type="match status" value="1"/>
</dbReference>
<dbReference type="CDD" id="cd06130">
    <property type="entry name" value="DNA_pol_III_epsilon_like"/>
    <property type="match status" value="1"/>
</dbReference>
<dbReference type="GO" id="GO:0003676">
    <property type="term" value="F:nucleic acid binding"/>
    <property type="evidence" value="ECO:0007669"/>
    <property type="project" value="InterPro"/>
</dbReference>
<organism evidence="2">
    <name type="scientific">hydrocarbon metagenome</name>
    <dbReference type="NCBI Taxonomy" id="938273"/>
    <lineage>
        <taxon>unclassified sequences</taxon>
        <taxon>metagenomes</taxon>
        <taxon>ecological metagenomes</taxon>
    </lineage>
</organism>
<evidence type="ECO:0000259" key="1">
    <source>
        <dbReference type="SMART" id="SM00479"/>
    </source>
</evidence>
<dbReference type="FunFam" id="3.30.420.10:FF:000045">
    <property type="entry name" value="3'-5' exonuclease DinG"/>
    <property type="match status" value="1"/>
</dbReference>
<dbReference type="PANTHER" id="PTHR30231">
    <property type="entry name" value="DNA POLYMERASE III SUBUNIT EPSILON"/>
    <property type="match status" value="1"/>
</dbReference>
<dbReference type="Gene3D" id="3.30.420.10">
    <property type="entry name" value="Ribonuclease H-like superfamily/Ribonuclease H"/>
    <property type="match status" value="1"/>
</dbReference>
<dbReference type="InterPro" id="IPR012337">
    <property type="entry name" value="RNaseH-like_sf"/>
</dbReference>